<evidence type="ECO:0000313" key="2">
    <source>
        <dbReference type="EMBL" id="KHD05382.2"/>
    </source>
</evidence>
<name>A0A0A6P4M6_9GAMM</name>
<dbReference type="InterPro" id="IPR050903">
    <property type="entry name" value="Bact_Chemotaxis_MeTrfase"/>
</dbReference>
<reference evidence="2 3" key="1">
    <citation type="journal article" date="2016" name="Front. Microbiol.">
        <title>Single-Cell (Meta-)Genomics of a Dimorphic Candidatus Thiomargarita nelsonii Reveals Genomic Plasticity.</title>
        <authorList>
            <person name="Flood B.E."/>
            <person name="Fliss P."/>
            <person name="Jones D.S."/>
            <person name="Dick G.J."/>
            <person name="Jain S."/>
            <person name="Kaster A.K."/>
            <person name="Winkel M."/>
            <person name="Mussmann M."/>
            <person name="Bailey J."/>
        </authorList>
    </citation>
    <scope>NUCLEOTIDE SEQUENCE [LARGE SCALE GENOMIC DNA]</scope>
    <source>
        <strain evidence="2">Hydrate Ridge</strain>
    </source>
</reference>
<dbReference type="Gene3D" id="3.40.50.150">
    <property type="entry name" value="Vaccinia Virus protein VP39"/>
    <property type="match status" value="1"/>
</dbReference>
<dbReference type="GO" id="GO:0008757">
    <property type="term" value="F:S-adenosylmethionine-dependent methyltransferase activity"/>
    <property type="evidence" value="ECO:0007669"/>
    <property type="project" value="InterPro"/>
</dbReference>
<evidence type="ECO:0000313" key="3">
    <source>
        <dbReference type="Proteomes" id="UP000030428"/>
    </source>
</evidence>
<dbReference type="InterPro" id="IPR022642">
    <property type="entry name" value="CheR_C"/>
</dbReference>
<dbReference type="PANTHER" id="PTHR24422:SF8">
    <property type="entry name" value="CHEMOTAXIS PROTEIN"/>
    <property type="match status" value="1"/>
</dbReference>
<gene>
    <name evidence="2" type="ORF">PN36_11945</name>
</gene>
<dbReference type="PANTHER" id="PTHR24422">
    <property type="entry name" value="CHEMOTAXIS PROTEIN METHYLTRANSFERASE"/>
    <property type="match status" value="1"/>
</dbReference>
<sequence length="278" mass="32465">MDELETQNIELQLLLQAIYLKYGYDFRNYAKASIKRRILHRLIKEKFSNISAMQHKLLYEVSFFERLLLDMSINVTEMFRDPSFYLALKKKVVPELKKYPFLKIWHAGCSTGEEVYSMAIILKEEGLYDRTQIYATDMNELALKKAKNGIFDISRLKQYTANYQKAGGLESFSDYYVADDKQVIMDKSLKKNILFSDHNLATDGVFGEMNLIMCRNVLIYFNRELQNRVFKLFFDSLCTDGFLCIGSKESIRFSESSDAFEDVVKNEKIYRRLGAATN</sequence>
<dbReference type="Pfam" id="PF01739">
    <property type="entry name" value="CheR"/>
    <property type="match status" value="1"/>
</dbReference>
<dbReference type="InterPro" id="IPR029063">
    <property type="entry name" value="SAM-dependent_MTases_sf"/>
</dbReference>
<feature type="domain" description="CheR-type methyltransferase" evidence="1">
    <location>
        <begin position="1"/>
        <end position="261"/>
    </location>
</feature>
<keyword evidence="3" id="KW-1185">Reference proteome</keyword>
<dbReference type="SMART" id="SM00138">
    <property type="entry name" value="MeTrc"/>
    <property type="match status" value="1"/>
</dbReference>
<accession>A0A0A6P4M6</accession>
<dbReference type="SUPFAM" id="SSF47757">
    <property type="entry name" value="Chemotaxis receptor methyltransferase CheR, N-terminal domain"/>
    <property type="match status" value="1"/>
</dbReference>
<evidence type="ECO:0000259" key="1">
    <source>
        <dbReference type="PROSITE" id="PS50123"/>
    </source>
</evidence>
<proteinExistence type="predicted"/>
<comment type="caution">
    <text evidence="2">The sequence shown here is derived from an EMBL/GenBank/DDBJ whole genome shotgun (WGS) entry which is preliminary data.</text>
</comment>
<dbReference type="AlphaFoldDB" id="A0A0A6P4M6"/>
<dbReference type="PROSITE" id="PS50123">
    <property type="entry name" value="CHER"/>
    <property type="match status" value="1"/>
</dbReference>
<dbReference type="Proteomes" id="UP000030428">
    <property type="component" value="Unassembled WGS sequence"/>
</dbReference>
<dbReference type="PRINTS" id="PR00996">
    <property type="entry name" value="CHERMTFRASE"/>
</dbReference>
<dbReference type="Pfam" id="PF03705">
    <property type="entry name" value="CheR_N"/>
    <property type="match status" value="1"/>
</dbReference>
<organism evidence="2 3">
    <name type="scientific">Candidatus Thiomargarita nelsonii</name>
    <dbReference type="NCBI Taxonomy" id="1003181"/>
    <lineage>
        <taxon>Bacteria</taxon>
        <taxon>Pseudomonadati</taxon>
        <taxon>Pseudomonadota</taxon>
        <taxon>Gammaproteobacteria</taxon>
        <taxon>Thiotrichales</taxon>
        <taxon>Thiotrichaceae</taxon>
        <taxon>Thiomargarita</taxon>
    </lineage>
</organism>
<dbReference type="SUPFAM" id="SSF53335">
    <property type="entry name" value="S-adenosyl-L-methionine-dependent methyltransferases"/>
    <property type="match status" value="1"/>
</dbReference>
<protein>
    <submittedName>
        <fullName evidence="2">Chemotaxis protein CheR</fullName>
    </submittedName>
</protein>
<dbReference type="InterPro" id="IPR000780">
    <property type="entry name" value="CheR_MeTrfase"/>
</dbReference>
<dbReference type="InterPro" id="IPR022641">
    <property type="entry name" value="CheR_N"/>
</dbReference>
<dbReference type="EMBL" id="JSZA02000037">
    <property type="protein sequence ID" value="KHD05382.2"/>
    <property type="molecule type" value="Genomic_DNA"/>
</dbReference>